<dbReference type="InterPro" id="IPR020946">
    <property type="entry name" value="Flavin_mOase-like"/>
</dbReference>
<evidence type="ECO:0000256" key="6">
    <source>
        <dbReference type="ARBA" id="ARBA00023002"/>
    </source>
</evidence>
<evidence type="ECO:0000256" key="3">
    <source>
        <dbReference type="ARBA" id="ARBA00022630"/>
    </source>
</evidence>
<organism evidence="7 8">
    <name type="scientific">Salininema proteolyticum</name>
    <dbReference type="NCBI Taxonomy" id="1607685"/>
    <lineage>
        <taxon>Bacteria</taxon>
        <taxon>Bacillati</taxon>
        <taxon>Actinomycetota</taxon>
        <taxon>Actinomycetes</taxon>
        <taxon>Glycomycetales</taxon>
        <taxon>Glycomycetaceae</taxon>
        <taxon>Salininema</taxon>
    </lineage>
</organism>
<comment type="similarity">
    <text evidence="2">Belongs to the FAD-binding monooxygenase family.</text>
</comment>
<evidence type="ECO:0000313" key="8">
    <source>
        <dbReference type="Proteomes" id="UP001595823"/>
    </source>
</evidence>
<dbReference type="EMBL" id="JBHSDK010000005">
    <property type="protein sequence ID" value="MFC4334381.1"/>
    <property type="molecule type" value="Genomic_DNA"/>
</dbReference>
<evidence type="ECO:0000313" key="7">
    <source>
        <dbReference type="EMBL" id="MFC4334381.1"/>
    </source>
</evidence>
<dbReference type="InterPro" id="IPR036188">
    <property type="entry name" value="FAD/NAD-bd_sf"/>
</dbReference>
<sequence>MAQTASSTYDRHEAVCVIGAGACGLIAVKNLRENGFEVDCYERDTVIGGLWNPLNQHSPLYANTHTATPRQLTEIPDFPMPDHWPDYPAAELVEKYLGRYAQHFHLTEHIWFGSEVVGIEPAGGSRFDVRLKSAVRGKADRKLRYGAVIVATGHHTVPFTPDIPGLEFFPGDVVHSSKTGDLARWKGKRVLVIGGGVSGTDLASLIAPIASECLHSTRRDYRYLPRYLDGQPAQVAWLRAGEPLKWDLFGMRAKRRAARLLEPSVKAAEHLGIGVPDEPGPLETLYNGHYVEYVGEGSIDRVPHVASVEGRRVRFADDSEAEVDAIVCATGFEPGYDFCPPDLRGEDDRLLADMFSPKAETLSFVGSADSDSAMLPIAHWQSHAIAHWLKVRRGDPDRAVAFREAVVAETGHSASIPDQSSHRHRTAVDGEAYLQALGRIIATLEQEATE</sequence>
<evidence type="ECO:0000256" key="2">
    <source>
        <dbReference type="ARBA" id="ARBA00010139"/>
    </source>
</evidence>
<keyword evidence="5" id="KW-0521">NADP</keyword>
<dbReference type="InterPro" id="IPR000960">
    <property type="entry name" value="Flavin_mOase"/>
</dbReference>
<dbReference type="SUPFAM" id="SSF51905">
    <property type="entry name" value="FAD/NAD(P)-binding domain"/>
    <property type="match status" value="2"/>
</dbReference>
<keyword evidence="3" id="KW-0285">Flavoprotein</keyword>
<dbReference type="PANTHER" id="PTHR23023">
    <property type="entry name" value="DIMETHYLANILINE MONOOXYGENASE"/>
    <property type="match status" value="1"/>
</dbReference>
<gene>
    <name evidence="7" type="ORF">ACFPET_04120</name>
</gene>
<dbReference type="Proteomes" id="UP001595823">
    <property type="component" value="Unassembled WGS sequence"/>
</dbReference>
<keyword evidence="7" id="KW-0503">Monooxygenase</keyword>
<evidence type="ECO:0000256" key="5">
    <source>
        <dbReference type="ARBA" id="ARBA00022857"/>
    </source>
</evidence>
<dbReference type="EC" id="1.14.13.-" evidence="7"/>
<keyword evidence="6 7" id="KW-0560">Oxidoreductase</keyword>
<proteinExistence type="inferred from homology"/>
<accession>A0ABV8TUD0</accession>
<evidence type="ECO:0000256" key="4">
    <source>
        <dbReference type="ARBA" id="ARBA00022827"/>
    </source>
</evidence>
<dbReference type="Pfam" id="PF00743">
    <property type="entry name" value="FMO-like"/>
    <property type="match status" value="1"/>
</dbReference>
<keyword evidence="8" id="KW-1185">Reference proteome</keyword>
<keyword evidence="4" id="KW-0274">FAD</keyword>
<dbReference type="GO" id="GO:0004497">
    <property type="term" value="F:monooxygenase activity"/>
    <property type="evidence" value="ECO:0007669"/>
    <property type="project" value="UniProtKB-KW"/>
</dbReference>
<dbReference type="Gene3D" id="3.50.50.60">
    <property type="entry name" value="FAD/NAD(P)-binding domain"/>
    <property type="match status" value="1"/>
</dbReference>
<dbReference type="PRINTS" id="PR00370">
    <property type="entry name" value="FMOXYGENASE"/>
</dbReference>
<name>A0ABV8TUD0_9ACTN</name>
<dbReference type="PIRSF" id="PIRSF000332">
    <property type="entry name" value="FMO"/>
    <property type="match status" value="1"/>
</dbReference>
<comment type="caution">
    <text evidence="7">The sequence shown here is derived from an EMBL/GenBank/DDBJ whole genome shotgun (WGS) entry which is preliminary data.</text>
</comment>
<evidence type="ECO:0000256" key="1">
    <source>
        <dbReference type="ARBA" id="ARBA00009183"/>
    </source>
</evidence>
<protein>
    <submittedName>
        <fullName evidence="7">Flavin-containing monooxygenase</fullName>
        <ecNumber evidence="7">1.14.13.-</ecNumber>
    </submittedName>
</protein>
<dbReference type="InterPro" id="IPR050346">
    <property type="entry name" value="FMO-like"/>
</dbReference>
<reference evidence="8" key="1">
    <citation type="journal article" date="2019" name="Int. J. Syst. Evol. Microbiol.">
        <title>The Global Catalogue of Microorganisms (GCM) 10K type strain sequencing project: providing services to taxonomists for standard genome sequencing and annotation.</title>
        <authorList>
            <consortium name="The Broad Institute Genomics Platform"/>
            <consortium name="The Broad Institute Genome Sequencing Center for Infectious Disease"/>
            <person name="Wu L."/>
            <person name="Ma J."/>
        </authorList>
    </citation>
    <scope>NUCLEOTIDE SEQUENCE [LARGE SCALE GENOMIC DNA]</scope>
    <source>
        <strain evidence="8">IBRC-M 10908</strain>
    </source>
</reference>
<comment type="similarity">
    <text evidence="1">Belongs to the FMO family.</text>
</comment>
<dbReference type="RefSeq" id="WP_380618127.1">
    <property type="nucleotide sequence ID" value="NZ_JBHSDK010000005.1"/>
</dbReference>